<dbReference type="EMBL" id="CP003470">
    <property type="protein sequence ID" value="AGG89244.1"/>
    <property type="molecule type" value="Genomic_DNA"/>
</dbReference>
<proteinExistence type="predicted"/>
<dbReference type="HOGENOM" id="CLU_191530_0_0_6"/>
<dbReference type="RefSeq" id="WP_007508206.1">
    <property type="nucleotide sequence ID" value="NC_020541.1"/>
</dbReference>
<keyword evidence="2" id="KW-1185">Reference proteome</keyword>
<evidence type="ECO:0000313" key="2">
    <source>
        <dbReference type="Proteomes" id="UP000011859"/>
    </source>
</evidence>
<dbReference type="OrthoDB" id="5958689at2"/>
<evidence type="ECO:0000313" key="1">
    <source>
        <dbReference type="EMBL" id="AGG89244.1"/>
    </source>
</evidence>
<reference evidence="1 2" key="1">
    <citation type="submission" date="2012-04" db="EMBL/GenBank/DDBJ databases">
        <title>Complete genome of Rhodanobacter sp. 2APBS1.</title>
        <authorList>
            <consortium name="US DOE Joint Genome Institute"/>
            <person name="Huntemann M."/>
            <person name="Wei C.-L."/>
            <person name="Han J."/>
            <person name="Detter J.C."/>
            <person name="Han C."/>
            <person name="Tapia R."/>
            <person name="Munk A.C.C."/>
            <person name="Chen A."/>
            <person name="Krypides N."/>
            <person name="Mavromatis K."/>
            <person name="Markowitz V."/>
            <person name="Szeto E."/>
            <person name="Ivanova N."/>
            <person name="Mikhailova N."/>
            <person name="Ovchinnikova G."/>
            <person name="Pagani I."/>
            <person name="Pati A."/>
            <person name="Goodwin L."/>
            <person name="Peters L."/>
            <person name="Pitluck S."/>
            <person name="Woyke T."/>
            <person name="Prakash O."/>
            <person name="Elkins J."/>
            <person name="Brown S."/>
            <person name="Palumbo A."/>
            <person name="Hemme C."/>
            <person name="Zhou J."/>
            <person name="Watson D."/>
            <person name="Jardine P."/>
            <person name="Kostka J."/>
            <person name="Green S."/>
        </authorList>
    </citation>
    <scope>NUCLEOTIDE SEQUENCE [LARGE SCALE GENOMIC DNA]</scope>
    <source>
        <strain evidence="1 2">2APBS1</strain>
    </source>
</reference>
<dbReference type="AlphaFoldDB" id="I4WXG4"/>
<gene>
    <name evidence="1" type="ORF">R2APBS1_2126</name>
</gene>
<name>I4WXG4_9GAMM</name>
<sequence length="86" mass="9188">MVTISLRQAVAGDWCVRRGQITLFSNLQLGAAIKLAREMARDEHERLGHRVRVEMPGPSSAIVLAHYAGDDDGDGSSSDAAVTLVA</sequence>
<dbReference type="KEGG" id="rhd:R2APBS1_2126"/>
<dbReference type="PATRIC" id="fig|666685.9.peg.638"/>
<accession>I4WXG4</accession>
<protein>
    <submittedName>
        <fullName evidence="1">Uncharacterized protein</fullName>
    </submittedName>
</protein>
<organism evidence="1 2">
    <name type="scientific">Rhodanobacter denitrificans</name>
    <dbReference type="NCBI Taxonomy" id="666685"/>
    <lineage>
        <taxon>Bacteria</taxon>
        <taxon>Pseudomonadati</taxon>
        <taxon>Pseudomonadota</taxon>
        <taxon>Gammaproteobacteria</taxon>
        <taxon>Lysobacterales</taxon>
        <taxon>Rhodanobacteraceae</taxon>
        <taxon>Rhodanobacter</taxon>
    </lineage>
</organism>
<dbReference type="Proteomes" id="UP000011859">
    <property type="component" value="Chromosome"/>
</dbReference>
<accession>M4NEM9</accession>